<evidence type="ECO:0000256" key="1">
    <source>
        <dbReference type="ARBA" id="ARBA00004651"/>
    </source>
</evidence>
<keyword evidence="4 7" id="KW-0812">Transmembrane</keyword>
<dbReference type="CDD" id="cd01127">
    <property type="entry name" value="TrwB_TraG_TraD_VirD4"/>
    <property type="match status" value="2"/>
</dbReference>
<evidence type="ECO:0000313" key="8">
    <source>
        <dbReference type="EMBL" id="ELA09262.1"/>
    </source>
</evidence>
<accession>L2F895</accession>
<dbReference type="SUPFAM" id="SSF52540">
    <property type="entry name" value="P-loop containing nucleoside triphosphate hydrolases"/>
    <property type="match status" value="1"/>
</dbReference>
<dbReference type="InterPro" id="IPR027417">
    <property type="entry name" value="P-loop_NTPase"/>
</dbReference>
<dbReference type="PATRIC" id="fig|1230338.3.peg.570"/>
<keyword evidence="6 7" id="KW-0472">Membrane</keyword>
<dbReference type="OrthoDB" id="9759295at2"/>
<dbReference type="STRING" id="1230338.MOMA_02615"/>
<dbReference type="Gene3D" id="3.40.50.300">
    <property type="entry name" value="P-loop containing nucleotide triphosphate hydrolases"/>
    <property type="match status" value="1"/>
</dbReference>
<feature type="transmembrane region" description="Helical" evidence="7">
    <location>
        <begin position="12"/>
        <end position="34"/>
    </location>
</feature>
<dbReference type="PANTHER" id="PTHR37937">
    <property type="entry name" value="CONJUGATIVE TRANSFER: DNA TRANSPORT"/>
    <property type="match status" value="1"/>
</dbReference>
<evidence type="ECO:0000256" key="4">
    <source>
        <dbReference type="ARBA" id="ARBA00022692"/>
    </source>
</evidence>
<evidence type="ECO:0000256" key="3">
    <source>
        <dbReference type="ARBA" id="ARBA00022475"/>
    </source>
</evidence>
<proteinExistence type="inferred from homology"/>
<name>L2F895_9GAMM</name>
<dbReference type="GO" id="GO:0005886">
    <property type="term" value="C:plasma membrane"/>
    <property type="evidence" value="ECO:0007669"/>
    <property type="project" value="UniProtKB-SubCell"/>
</dbReference>
<dbReference type="PROSITE" id="PS51257">
    <property type="entry name" value="PROKAR_LIPOPROTEIN"/>
    <property type="match status" value="1"/>
</dbReference>
<sequence length="654" mass="72964">MSNERKAYEYLAVILIFNVIAVVACVYFANYVFVEMAKVPMSVYGYDTILKYNEVYGGNKGVKQAIQISLGAGGILWLVLNAVVFTALFGKPKRELHGSARFANDAEIRQTGFILTPKEQAKKRQGFPSRPSVIVGKHKDKFLEFFGNEFLFVAAPTRSGKGVSIVIPNLLHYSDSVVVLDVKGENWDLTAGFRGKYQDVYLFAPSANDKCSHGYNPLDFISRDPTRRMKDLQNLVDSLYPTVGVDGNTAYFNSMAQSLLTGIILYMMETPGRPCTFAEALKLLRPSTPLNEWLIEKIAERENTPIVVDENLKEIRPLTVECKEALMVFAGNSSDNTRAGISSSCISPLLIFADPMVASATAKSDFNLADVRRKRMSIYVSINPSDLGRFEKLLNMFFSQLLNINTETLPEKDLSLKYQCLVLIDEFTSLGRVGIIQKSIAYMAGYNMRLMPIFQSKAQVEDAYGKDGARAILSNMACQIEFTPTEQEQAEELSKMLGTETVKGKSISRNRGKGGGGSISVSDQSRFLMLAQELKELPADKQLIFFKRVKPILCQKAFYYDNPKVFAKRMTKLSEPAQGLPIAPKHLPPKHDLLAILEIMRGVKLEPPKTIDDIIDGKNMVGNQDHDDFFAAFNKELGFDGDFIAQNQKMTAEE</sequence>
<dbReference type="RefSeq" id="WP_009767082.1">
    <property type="nucleotide sequence ID" value="NZ_ANIN01000001.1"/>
</dbReference>
<dbReference type="EMBL" id="ANIN01000001">
    <property type="protein sequence ID" value="ELA09262.1"/>
    <property type="molecule type" value="Genomic_DNA"/>
</dbReference>
<dbReference type="AlphaFoldDB" id="L2F895"/>
<keyword evidence="3" id="KW-1003">Cell membrane</keyword>
<protein>
    <submittedName>
        <fullName evidence="8">Type IV secretion (DNA transfer) protein</fullName>
    </submittedName>
</protein>
<evidence type="ECO:0000256" key="2">
    <source>
        <dbReference type="ARBA" id="ARBA00008806"/>
    </source>
</evidence>
<comment type="caution">
    <text evidence="8">The sequence shown here is derived from an EMBL/GenBank/DDBJ whole genome shotgun (WGS) entry which is preliminary data.</text>
</comment>
<evidence type="ECO:0000256" key="5">
    <source>
        <dbReference type="ARBA" id="ARBA00022989"/>
    </source>
</evidence>
<dbReference type="InterPro" id="IPR051539">
    <property type="entry name" value="T4SS-coupling_protein"/>
</dbReference>
<dbReference type="eggNOG" id="COG3505">
    <property type="taxonomic scope" value="Bacteria"/>
</dbReference>
<reference evidence="8 9" key="1">
    <citation type="journal article" date="2013" name="Genome Announc.">
        <title>Genome Sequence of Moraxella macacae 0408225, a Novel Bacterial Species Isolated from a Cynomolgus Macaque with Epistaxis.</title>
        <authorList>
            <person name="Ladner J.T."/>
            <person name="Whitehouse C.A."/>
            <person name="Koroleva G.I."/>
            <person name="Palacios G.F."/>
        </authorList>
    </citation>
    <scope>NUCLEOTIDE SEQUENCE [LARGE SCALE GENOMIC DNA]</scope>
    <source>
        <strain evidence="8 9">0408225</strain>
    </source>
</reference>
<comment type="subcellular location">
    <subcellularLocation>
        <location evidence="1">Cell membrane</location>
        <topology evidence="1">Multi-pass membrane protein</topology>
    </subcellularLocation>
</comment>
<keyword evidence="5 7" id="KW-1133">Transmembrane helix</keyword>
<gene>
    <name evidence="8" type="ORF">MOMA_02615</name>
</gene>
<organism evidence="8 9">
    <name type="scientific">Moraxella macacae 0408225</name>
    <dbReference type="NCBI Taxonomy" id="1230338"/>
    <lineage>
        <taxon>Bacteria</taxon>
        <taxon>Pseudomonadati</taxon>
        <taxon>Pseudomonadota</taxon>
        <taxon>Gammaproteobacteria</taxon>
        <taxon>Moraxellales</taxon>
        <taxon>Moraxellaceae</taxon>
        <taxon>Moraxella</taxon>
    </lineage>
</organism>
<evidence type="ECO:0000256" key="7">
    <source>
        <dbReference type="SAM" id="Phobius"/>
    </source>
</evidence>
<dbReference type="InterPro" id="IPR003688">
    <property type="entry name" value="TraG/VirD4"/>
</dbReference>
<keyword evidence="9" id="KW-1185">Reference proteome</keyword>
<dbReference type="Pfam" id="PF02534">
    <property type="entry name" value="T4SS-DNA_transf"/>
    <property type="match status" value="1"/>
</dbReference>
<comment type="similarity">
    <text evidence="2">Belongs to the VirD4/TraG family.</text>
</comment>
<dbReference type="Proteomes" id="UP000023795">
    <property type="component" value="Unassembled WGS sequence"/>
</dbReference>
<dbReference type="PANTHER" id="PTHR37937:SF1">
    <property type="entry name" value="CONJUGATIVE TRANSFER: DNA TRANSPORT"/>
    <property type="match status" value="1"/>
</dbReference>
<feature type="transmembrane region" description="Helical" evidence="7">
    <location>
        <begin position="65"/>
        <end position="89"/>
    </location>
</feature>
<evidence type="ECO:0000256" key="6">
    <source>
        <dbReference type="ARBA" id="ARBA00023136"/>
    </source>
</evidence>
<evidence type="ECO:0000313" key="9">
    <source>
        <dbReference type="Proteomes" id="UP000023795"/>
    </source>
</evidence>